<evidence type="ECO:0000313" key="2">
    <source>
        <dbReference type="EMBL" id="PZG10917.1"/>
    </source>
</evidence>
<feature type="chain" id="PRO_5038974612" evidence="1">
    <location>
        <begin position="20"/>
        <end position="61"/>
    </location>
</feature>
<accession>A0A2W2ENV8</accession>
<dbReference type="OrthoDB" id="3541814at2"/>
<evidence type="ECO:0000313" key="3">
    <source>
        <dbReference type="Proteomes" id="UP000249304"/>
    </source>
</evidence>
<organism evidence="2 3">
    <name type="scientific">Nonomuraea aridisoli</name>
    <dbReference type="NCBI Taxonomy" id="2070368"/>
    <lineage>
        <taxon>Bacteria</taxon>
        <taxon>Bacillati</taxon>
        <taxon>Actinomycetota</taxon>
        <taxon>Actinomycetes</taxon>
        <taxon>Streptosporangiales</taxon>
        <taxon>Streptosporangiaceae</taxon>
        <taxon>Nonomuraea</taxon>
    </lineage>
</organism>
<evidence type="ECO:0000256" key="1">
    <source>
        <dbReference type="SAM" id="SignalP"/>
    </source>
</evidence>
<proteinExistence type="predicted"/>
<sequence length="61" mass="6300">MYRCLIAAVTMTATALLLAAAPAIGDDRLTPRSGACEGHLATLMKLPAPMLLWSGKARCGG</sequence>
<keyword evidence="1" id="KW-0732">Signal</keyword>
<dbReference type="Proteomes" id="UP000249304">
    <property type="component" value="Unassembled WGS sequence"/>
</dbReference>
<dbReference type="RefSeq" id="WP_111183379.1">
    <property type="nucleotide sequence ID" value="NZ_POUD01000219.1"/>
</dbReference>
<name>A0A2W2ENV8_9ACTN</name>
<reference evidence="2 3" key="1">
    <citation type="submission" date="2018-01" db="EMBL/GenBank/DDBJ databases">
        <title>Draft genome sequence of Nonomuraea sp. KC333.</title>
        <authorList>
            <person name="Sahin N."/>
            <person name="Saygin H."/>
            <person name="Ay H."/>
        </authorList>
    </citation>
    <scope>NUCLEOTIDE SEQUENCE [LARGE SCALE GENOMIC DNA]</scope>
    <source>
        <strain evidence="2 3">KC333</strain>
    </source>
</reference>
<gene>
    <name evidence="2" type="ORF">C1J01_35595</name>
</gene>
<dbReference type="AlphaFoldDB" id="A0A2W2ENV8"/>
<protein>
    <submittedName>
        <fullName evidence="2">Uncharacterized protein</fullName>
    </submittedName>
</protein>
<dbReference type="EMBL" id="POUD01000219">
    <property type="protein sequence ID" value="PZG10917.1"/>
    <property type="molecule type" value="Genomic_DNA"/>
</dbReference>
<comment type="caution">
    <text evidence="2">The sequence shown here is derived from an EMBL/GenBank/DDBJ whole genome shotgun (WGS) entry which is preliminary data.</text>
</comment>
<feature type="signal peptide" evidence="1">
    <location>
        <begin position="1"/>
        <end position="19"/>
    </location>
</feature>
<keyword evidence="3" id="KW-1185">Reference proteome</keyword>